<dbReference type="InterPro" id="IPR050468">
    <property type="entry name" value="Cuticle_Struct_Prot"/>
</dbReference>
<keyword evidence="4" id="KW-1185">Reference proteome</keyword>
<feature type="signal peptide" evidence="3">
    <location>
        <begin position="1"/>
        <end position="16"/>
    </location>
</feature>
<dbReference type="GeneID" id="108561835"/>
<protein>
    <submittedName>
        <fullName evidence="5">Flexible cuticle protein 12-like</fullName>
    </submittedName>
</protein>
<dbReference type="RefSeq" id="XP_017775406.1">
    <property type="nucleotide sequence ID" value="XM_017919917.1"/>
</dbReference>
<keyword evidence="1 2" id="KW-0193">Cuticle</keyword>
<sequence>MKLILAFAALVAVALAAPQYQNDKDAYVVRQELDNIGVDGYQQAYETSNGISASEQGQVINAGQENESIAVRGQFSYVGPDGVTYTVTYIADENGFQPQGAHIPKDDH</sequence>
<dbReference type="InterPro" id="IPR031311">
    <property type="entry name" value="CHIT_BIND_RR_consensus"/>
</dbReference>
<keyword evidence="3" id="KW-0732">Signal</keyword>
<evidence type="ECO:0000313" key="4">
    <source>
        <dbReference type="Proteomes" id="UP000695000"/>
    </source>
</evidence>
<dbReference type="PANTHER" id="PTHR10380">
    <property type="entry name" value="CUTICLE PROTEIN"/>
    <property type="match status" value="1"/>
</dbReference>
<dbReference type="Proteomes" id="UP000695000">
    <property type="component" value="Unplaced"/>
</dbReference>
<dbReference type="PROSITE" id="PS00233">
    <property type="entry name" value="CHIT_BIND_RR_1"/>
    <property type="match status" value="1"/>
</dbReference>
<organism evidence="4 5">
    <name type="scientific">Nicrophorus vespilloides</name>
    <name type="common">Boreal carrion beetle</name>
    <dbReference type="NCBI Taxonomy" id="110193"/>
    <lineage>
        <taxon>Eukaryota</taxon>
        <taxon>Metazoa</taxon>
        <taxon>Ecdysozoa</taxon>
        <taxon>Arthropoda</taxon>
        <taxon>Hexapoda</taxon>
        <taxon>Insecta</taxon>
        <taxon>Pterygota</taxon>
        <taxon>Neoptera</taxon>
        <taxon>Endopterygota</taxon>
        <taxon>Coleoptera</taxon>
        <taxon>Polyphaga</taxon>
        <taxon>Staphyliniformia</taxon>
        <taxon>Silphidae</taxon>
        <taxon>Nicrophorinae</taxon>
        <taxon>Nicrophorus</taxon>
    </lineage>
</organism>
<feature type="chain" id="PRO_5046646459" evidence="3">
    <location>
        <begin position="17"/>
        <end position="108"/>
    </location>
</feature>
<gene>
    <name evidence="5" type="primary">LOC108561835</name>
</gene>
<proteinExistence type="predicted"/>
<dbReference type="Pfam" id="PF00379">
    <property type="entry name" value="Chitin_bind_4"/>
    <property type="match status" value="1"/>
</dbReference>
<evidence type="ECO:0000256" key="1">
    <source>
        <dbReference type="ARBA" id="ARBA00022460"/>
    </source>
</evidence>
<evidence type="ECO:0000256" key="3">
    <source>
        <dbReference type="SAM" id="SignalP"/>
    </source>
</evidence>
<dbReference type="InterPro" id="IPR000618">
    <property type="entry name" value="Insect_cuticle"/>
</dbReference>
<accession>A0ABM1MLF6</accession>
<name>A0ABM1MLF6_NICVS</name>
<dbReference type="PRINTS" id="PR00947">
    <property type="entry name" value="CUTICLE"/>
</dbReference>
<dbReference type="PANTHER" id="PTHR10380:SF218">
    <property type="entry name" value="ADULT CUTICLE PROTEIN 65AA-RELATED"/>
    <property type="match status" value="1"/>
</dbReference>
<reference evidence="5" key="1">
    <citation type="submission" date="2025-08" db="UniProtKB">
        <authorList>
            <consortium name="RefSeq"/>
        </authorList>
    </citation>
    <scope>IDENTIFICATION</scope>
    <source>
        <tissue evidence="5">Whole Larva</tissue>
    </source>
</reference>
<evidence type="ECO:0000313" key="5">
    <source>
        <dbReference type="RefSeq" id="XP_017775406.1"/>
    </source>
</evidence>
<evidence type="ECO:0000256" key="2">
    <source>
        <dbReference type="PROSITE-ProRule" id="PRU00497"/>
    </source>
</evidence>
<dbReference type="PROSITE" id="PS51155">
    <property type="entry name" value="CHIT_BIND_RR_2"/>
    <property type="match status" value="1"/>
</dbReference>